<dbReference type="Proteomes" id="UP000017148">
    <property type="component" value="Unassembled WGS sequence"/>
</dbReference>
<dbReference type="SUPFAM" id="SSF52402">
    <property type="entry name" value="Adenine nucleotide alpha hydrolases-like"/>
    <property type="match status" value="1"/>
</dbReference>
<keyword evidence="5 9" id="KW-0436">Ligase</keyword>
<evidence type="ECO:0000256" key="7">
    <source>
        <dbReference type="ARBA" id="ARBA00022741"/>
    </source>
</evidence>
<comment type="similarity">
    <text evidence="9">Belongs to the argininosuccinate synthase family. Type 1 subfamily.</text>
</comment>
<protein>
    <recommendedName>
        <fullName evidence="3 9">Argininosuccinate synthase</fullName>
        <ecNumber evidence="3 9">6.3.4.5</ecNumber>
    </recommendedName>
    <alternativeName>
        <fullName evidence="9">Citrulline--aspartate ligase</fullName>
    </alternativeName>
</protein>
<comment type="subunit">
    <text evidence="2 9">Homotetramer.</text>
</comment>
<comment type="catalytic activity">
    <reaction evidence="9">
        <text>L-citrulline + L-aspartate + ATP = 2-(N(omega)-L-arginino)succinate + AMP + diphosphate + H(+)</text>
        <dbReference type="Rhea" id="RHEA:10932"/>
        <dbReference type="ChEBI" id="CHEBI:15378"/>
        <dbReference type="ChEBI" id="CHEBI:29991"/>
        <dbReference type="ChEBI" id="CHEBI:30616"/>
        <dbReference type="ChEBI" id="CHEBI:33019"/>
        <dbReference type="ChEBI" id="CHEBI:57472"/>
        <dbReference type="ChEBI" id="CHEBI:57743"/>
        <dbReference type="ChEBI" id="CHEBI:456215"/>
        <dbReference type="EC" id="6.3.4.5"/>
    </reaction>
</comment>
<dbReference type="GO" id="GO:0004055">
    <property type="term" value="F:argininosuccinate synthase activity"/>
    <property type="evidence" value="ECO:0007669"/>
    <property type="project" value="UniProtKB-UniRule"/>
</dbReference>
<dbReference type="eggNOG" id="COG0137">
    <property type="taxonomic scope" value="Bacteria"/>
</dbReference>
<dbReference type="PANTHER" id="PTHR11587:SF2">
    <property type="entry name" value="ARGININOSUCCINATE SYNTHASE"/>
    <property type="match status" value="1"/>
</dbReference>
<proteinExistence type="inferred from homology"/>
<feature type="binding site" evidence="9">
    <location>
        <position position="124"/>
    </location>
    <ligand>
        <name>L-aspartate</name>
        <dbReference type="ChEBI" id="CHEBI:29991"/>
    </ligand>
</feature>
<dbReference type="CDD" id="cd01999">
    <property type="entry name" value="ASS"/>
    <property type="match status" value="1"/>
</dbReference>
<dbReference type="Gene3D" id="3.90.1260.10">
    <property type="entry name" value="Argininosuccinate synthetase, chain A, domain 2"/>
    <property type="match status" value="1"/>
</dbReference>
<keyword evidence="9" id="KW-0963">Cytoplasm</keyword>
<evidence type="ECO:0000256" key="6">
    <source>
        <dbReference type="ARBA" id="ARBA00022605"/>
    </source>
</evidence>
<dbReference type="FunFam" id="3.90.1260.10:FF:000007">
    <property type="entry name" value="Argininosuccinate synthase"/>
    <property type="match status" value="1"/>
</dbReference>
<dbReference type="InterPro" id="IPR048267">
    <property type="entry name" value="Arginosuc_syn_N"/>
</dbReference>
<dbReference type="Gene3D" id="1.20.5.470">
    <property type="entry name" value="Single helix bin"/>
    <property type="match status" value="1"/>
</dbReference>
<dbReference type="Pfam" id="PF00764">
    <property type="entry name" value="Arginosuc_synth"/>
    <property type="match status" value="1"/>
</dbReference>
<feature type="binding site" evidence="9">
    <location>
        <position position="178"/>
    </location>
    <ligand>
        <name>L-citrulline</name>
        <dbReference type="ChEBI" id="CHEBI:57743"/>
    </ligand>
</feature>
<comment type="pathway">
    <text evidence="1 9">Amino-acid biosynthesis; L-arginine biosynthesis; L-arginine from L-ornithine and carbamoyl phosphate: step 2/3.</text>
</comment>
<feature type="binding site" evidence="9">
    <location>
        <position position="187"/>
    </location>
    <ligand>
        <name>L-citrulline</name>
        <dbReference type="ChEBI" id="CHEBI:57743"/>
    </ligand>
</feature>
<comment type="caution">
    <text evidence="9">Lacks conserved residue(s) required for the propagation of feature annotation.</text>
</comment>
<reference evidence="12 13" key="1">
    <citation type="journal article" date="2013" name="Environ. Microbiol.">
        <title>Genome analysis of Chitinivibrio alkaliphilus gen. nov., sp. nov., a novel extremely haloalkaliphilic anaerobic chitinolytic bacterium from the candidate phylum Termite Group 3.</title>
        <authorList>
            <person name="Sorokin D.Y."/>
            <person name="Gumerov V.M."/>
            <person name="Rakitin A.L."/>
            <person name="Beletsky A.V."/>
            <person name="Damste J.S."/>
            <person name="Muyzer G."/>
            <person name="Mardanov A.V."/>
            <person name="Ravin N.V."/>
        </authorList>
    </citation>
    <scope>NUCLEOTIDE SEQUENCE [LARGE SCALE GENOMIC DNA]</scope>
    <source>
        <strain evidence="12 13">ACht1</strain>
    </source>
</reference>
<feature type="domain" description="Arginosuccinate synthase C-terminal" evidence="11">
    <location>
        <begin position="177"/>
        <end position="395"/>
    </location>
</feature>
<dbReference type="Pfam" id="PF20979">
    <property type="entry name" value="Arginosuc_syn_C"/>
    <property type="match status" value="1"/>
</dbReference>
<evidence type="ECO:0000256" key="5">
    <source>
        <dbReference type="ARBA" id="ARBA00022598"/>
    </source>
</evidence>
<evidence type="ECO:0000256" key="1">
    <source>
        <dbReference type="ARBA" id="ARBA00004967"/>
    </source>
</evidence>
<keyword evidence="13" id="KW-1185">Reference proteome</keyword>
<feature type="binding site" evidence="9">
    <location>
        <position position="123"/>
    </location>
    <ligand>
        <name>L-citrulline</name>
        <dbReference type="ChEBI" id="CHEBI:57743"/>
    </ligand>
</feature>
<dbReference type="PROSITE" id="PS00564">
    <property type="entry name" value="ARGININOSUCCIN_SYN_1"/>
    <property type="match status" value="1"/>
</dbReference>
<dbReference type="InterPro" id="IPR018223">
    <property type="entry name" value="Arginosuc_synth_CS"/>
</dbReference>
<evidence type="ECO:0000256" key="8">
    <source>
        <dbReference type="ARBA" id="ARBA00022840"/>
    </source>
</evidence>
<dbReference type="PROSITE" id="PS00565">
    <property type="entry name" value="ARGININOSUCCIN_SYN_2"/>
    <property type="match status" value="1"/>
</dbReference>
<feature type="binding site" evidence="9">
    <location>
        <position position="264"/>
    </location>
    <ligand>
        <name>L-citrulline</name>
        <dbReference type="ChEBI" id="CHEBI:57743"/>
    </ligand>
</feature>
<dbReference type="AlphaFoldDB" id="U7D8L5"/>
<dbReference type="STRING" id="1313304.CALK_1633"/>
<dbReference type="InterPro" id="IPR048268">
    <property type="entry name" value="Arginosuc_syn_C"/>
</dbReference>
<comment type="caution">
    <text evidence="12">The sequence shown here is derived from an EMBL/GenBank/DDBJ whole genome shotgun (WGS) entry which is preliminary data.</text>
</comment>
<dbReference type="EMBL" id="ASJR01000013">
    <property type="protein sequence ID" value="ERP31432.1"/>
    <property type="molecule type" value="Genomic_DNA"/>
</dbReference>
<keyword evidence="6 9" id="KW-0028">Amino-acid biosynthesis</keyword>
<evidence type="ECO:0000259" key="11">
    <source>
        <dbReference type="Pfam" id="PF20979"/>
    </source>
</evidence>
<accession>U7D8L5</accession>
<dbReference type="GO" id="GO:0005524">
    <property type="term" value="F:ATP binding"/>
    <property type="evidence" value="ECO:0007669"/>
    <property type="project" value="UniProtKB-UniRule"/>
</dbReference>
<comment type="subcellular location">
    <subcellularLocation>
        <location evidence="9">Cytoplasm</location>
    </subcellularLocation>
</comment>
<dbReference type="Gene3D" id="3.40.50.620">
    <property type="entry name" value="HUPs"/>
    <property type="match status" value="1"/>
</dbReference>
<feature type="domain" description="Arginosuccinate synthase-like N-terminal" evidence="10">
    <location>
        <begin position="5"/>
        <end position="168"/>
    </location>
</feature>
<organism evidence="12 13">
    <name type="scientific">Chitinivibrio alkaliphilus ACht1</name>
    <dbReference type="NCBI Taxonomy" id="1313304"/>
    <lineage>
        <taxon>Bacteria</taxon>
        <taxon>Pseudomonadati</taxon>
        <taxon>Fibrobacterota</taxon>
        <taxon>Chitinivibrionia</taxon>
        <taxon>Chitinivibrionales</taxon>
        <taxon>Chitinivibrionaceae</taxon>
        <taxon>Chitinivibrio</taxon>
    </lineage>
</organism>
<dbReference type="InterPro" id="IPR001518">
    <property type="entry name" value="Arginosuc_synth"/>
</dbReference>
<name>U7D8L5_9BACT</name>
<evidence type="ECO:0000256" key="9">
    <source>
        <dbReference type="HAMAP-Rule" id="MF_00005"/>
    </source>
</evidence>
<dbReference type="InterPro" id="IPR023434">
    <property type="entry name" value="Arginosuc_synth_type_1_subfam"/>
</dbReference>
<dbReference type="GO" id="GO:0000053">
    <property type="term" value="P:argininosuccinate metabolic process"/>
    <property type="evidence" value="ECO:0007669"/>
    <property type="project" value="TreeGrafter"/>
</dbReference>
<dbReference type="GO" id="GO:0005737">
    <property type="term" value="C:cytoplasm"/>
    <property type="evidence" value="ECO:0007669"/>
    <property type="project" value="UniProtKB-SubCell"/>
</dbReference>
<keyword evidence="4 9" id="KW-0055">Arginine biosynthesis</keyword>
<feature type="binding site" evidence="9">
    <location>
        <begin position="9"/>
        <end position="17"/>
    </location>
    <ligand>
        <name>ATP</name>
        <dbReference type="ChEBI" id="CHEBI:30616"/>
    </ligand>
</feature>
<dbReference type="SUPFAM" id="SSF69864">
    <property type="entry name" value="Argininosuccinate synthetase, C-terminal domain"/>
    <property type="match status" value="1"/>
</dbReference>
<dbReference type="NCBIfam" id="TIGR00032">
    <property type="entry name" value="argG"/>
    <property type="match status" value="1"/>
</dbReference>
<feature type="binding site" evidence="9">
    <location>
        <position position="117"/>
    </location>
    <ligand>
        <name>ATP</name>
        <dbReference type="ChEBI" id="CHEBI:30616"/>
    </ligand>
</feature>
<dbReference type="PATRIC" id="fig|1313304.3.peg.1557"/>
<evidence type="ECO:0000313" key="13">
    <source>
        <dbReference type="Proteomes" id="UP000017148"/>
    </source>
</evidence>
<dbReference type="NCBIfam" id="NF001770">
    <property type="entry name" value="PRK00509.1"/>
    <property type="match status" value="1"/>
</dbReference>
<dbReference type="GO" id="GO:0006526">
    <property type="term" value="P:L-arginine biosynthetic process"/>
    <property type="evidence" value="ECO:0007669"/>
    <property type="project" value="UniProtKB-UniRule"/>
</dbReference>
<keyword evidence="8 9" id="KW-0067">ATP-binding</keyword>
<dbReference type="RefSeq" id="WP_022637081.1">
    <property type="nucleotide sequence ID" value="NZ_ASJR01000013.1"/>
</dbReference>
<evidence type="ECO:0000256" key="2">
    <source>
        <dbReference type="ARBA" id="ARBA00011881"/>
    </source>
</evidence>
<feature type="binding site" evidence="9">
    <location>
        <position position="127"/>
    </location>
    <ligand>
        <name>L-citrulline</name>
        <dbReference type="ChEBI" id="CHEBI:57743"/>
    </ligand>
</feature>
<evidence type="ECO:0000256" key="4">
    <source>
        <dbReference type="ARBA" id="ARBA00022571"/>
    </source>
</evidence>
<feature type="binding site" evidence="9">
    <location>
        <position position="92"/>
    </location>
    <ligand>
        <name>L-citrulline</name>
        <dbReference type="ChEBI" id="CHEBI:57743"/>
    </ligand>
</feature>
<dbReference type="GO" id="GO:0000050">
    <property type="term" value="P:urea cycle"/>
    <property type="evidence" value="ECO:0007669"/>
    <property type="project" value="TreeGrafter"/>
</dbReference>
<keyword evidence="7 9" id="KW-0547">Nucleotide-binding</keyword>
<dbReference type="PANTHER" id="PTHR11587">
    <property type="entry name" value="ARGININOSUCCINATE SYNTHASE"/>
    <property type="match status" value="1"/>
</dbReference>
<dbReference type="InterPro" id="IPR024074">
    <property type="entry name" value="AS_cat/multimer_dom_body"/>
</dbReference>
<dbReference type="HAMAP" id="MF_00005">
    <property type="entry name" value="Arg_succ_synth_type1"/>
    <property type="match status" value="1"/>
</dbReference>
<feature type="binding site" evidence="9">
    <location>
        <position position="276"/>
    </location>
    <ligand>
        <name>L-citrulline</name>
        <dbReference type="ChEBI" id="CHEBI:57743"/>
    </ligand>
</feature>
<gene>
    <name evidence="9" type="primary">argG</name>
    <name evidence="12" type="ORF">CALK_1633</name>
</gene>
<evidence type="ECO:0000256" key="3">
    <source>
        <dbReference type="ARBA" id="ARBA00012286"/>
    </source>
</evidence>
<sequence>MAKQKCVLAYSGGLDTSVMIQWLIDTFDCEVIAVCGNLGQKDELEGLEEKALKTGAVKAYIEDLQEEYITDYIYPVLKAGAVYENKYLLGTSHGRPLIAKRMVEIARKEGATMVAHGATGKGNDQVRFELTFMALAPDLTIISPWKDDRWTLTSREECIEYAEAHNIPLTVSKEKIYSEDANIWHISHEGGELEDPGNEPLDTVYTKSTLLEEAPDTPEYVEIDFEKGVPVGIDGERMSSALALVEKLNNLGAKHAIGQIDIVENRLVGIKSRGVYETPGGTILYAAHQNLEELTLDRDTFHEKQKLALTYADLVYDGKWFTPLREAIDAFVDSTQESVTGKVRLKLYKGNIVPAGAWSKNSLYVDELASFDDVELYDQKDAGGFIRCFGLPMKVEGMRHRKEL</sequence>
<dbReference type="UniPathway" id="UPA00068">
    <property type="reaction ID" value="UER00113"/>
</dbReference>
<evidence type="ECO:0000313" key="12">
    <source>
        <dbReference type="EMBL" id="ERP31432.1"/>
    </source>
</evidence>
<dbReference type="InterPro" id="IPR014729">
    <property type="entry name" value="Rossmann-like_a/b/a_fold"/>
</dbReference>
<dbReference type="EC" id="6.3.4.5" evidence="3 9"/>
<feature type="binding site" evidence="9">
    <location>
        <position position="123"/>
    </location>
    <ligand>
        <name>L-aspartate</name>
        <dbReference type="ChEBI" id="CHEBI:29991"/>
    </ligand>
</feature>
<evidence type="ECO:0000259" key="10">
    <source>
        <dbReference type="Pfam" id="PF00764"/>
    </source>
</evidence>
<feature type="binding site" evidence="9">
    <location>
        <position position="119"/>
    </location>
    <ligand>
        <name>L-aspartate</name>
        <dbReference type="ChEBI" id="CHEBI:29991"/>
    </ligand>
</feature>
<dbReference type="OrthoDB" id="9801641at2"/>
<feature type="binding site" evidence="9">
    <location>
        <position position="87"/>
    </location>
    <ligand>
        <name>L-citrulline</name>
        <dbReference type="ChEBI" id="CHEBI:57743"/>
    </ligand>
</feature>
<dbReference type="FunFam" id="3.40.50.620:FF:000019">
    <property type="entry name" value="Argininosuccinate synthase"/>
    <property type="match status" value="1"/>
</dbReference>